<feature type="transmembrane region" description="Helical" evidence="5">
    <location>
        <begin position="296"/>
        <end position="321"/>
    </location>
</feature>
<dbReference type="AlphaFoldDB" id="A0A1Y2HMH8"/>
<gene>
    <name evidence="7" type="ORF">BCR44DRAFT_101108</name>
</gene>
<dbReference type="GO" id="GO:0016020">
    <property type="term" value="C:membrane"/>
    <property type="evidence" value="ECO:0007669"/>
    <property type="project" value="UniProtKB-SubCell"/>
</dbReference>
<evidence type="ECO:0000256" key="1">
    <source>
        <dbReference type="ARBA" id="ARBA00004141"/>
    </source>
</evidence>
<evidence type="ECO:0000313" key="8">
    <source>
        <dbReference type="Proteomes" id="UP000193411"/>
    </source>
</evidence>
<feature type="domain" description="Amino acid permease/ SLC12A" evidence="6">
    <location>
        <begin position="14"/>
        <end position="404"/>
    </location>
</feature>
<evidence type="ECO:0000256" key="2">
    <source>
        <dbReference type="ARBA" id="ARBA00022692"/>
    </source>
</evidence>
<dbReference type="InterPro" id="IPR004841">
    <property type="entry name" value="AA-permease/SLC12A_dom"/>
</dbReference>
<dbReference type="OrthoDB" id="3900342at2759"/>
<feature type="transmembrane region" description="Helical" evidence="5">
    <location>
        <begin position="239"/>
        <end position="262"/>
    </location>
</feature>
<dbReference type="Gene3D" id="1.20.1740.10">
    <property type="entry name" value="Amino acid/polyamine transporter I"/>
    <property type="match status" value="1"/>
</dbReference>
<evidence type="ECO:0000256" key="4">
    <source>
        <dbReference type="ARBA" id="ARBA00023136"/>
    </source>
</evidence>
<comment type="subcellular location">
    <subcellularLocation>
        <location evidence="1">Membrane</location>
        <topology evidence="1">Multi-pass membrane protein</topology>
    </subcellularLocation>
</comment>
<reference evidence="7 8" key="1">
    <citation type="submission" date="2016-07" db="EMBL/GenBank/DDBJ databases">
        <title>Pervasive Adenine N6-methylation of Active Genes in Fungi.</title>
        <authorList>
            <consortium name="DOE Joint Genome Institute"/>
            <person name="Mondo S.J."/>
            <person name="Dannebaum R.O."/>
            <person name="Kuo R.C."/>
            <person name="Labutti K."/>
            <person name="Haridas S."/>
            <person name="Kuo A."/>
            <person name="Salamov A."/>
            <person name="Ahrendt S.R."/>
            <person name="Lipzen A."/>
            <person name="Sullivan W."/>
            <person name="Andreopoulos W.B."/>
            <person name="Clum A."/>
            <person name="Lindquist E."/>
            <person name="Daum C."/>
            <person name="Ramamoorthy G.K."/>
            <person name="Gryganskyi A."/>
            <person name="Culley D."/>
            <person name="Magnuson J.K."/>
            <person name="James T.Y."/>
            <person name="O'Malley M.A."/>
            <person name="Stajich J.E."/>
            <person name="Spatafora J.W."/>
            <person name="Visel A."/>
            <person name="Grigoriev I.V."/>
        </authorList>
    </citation>
    <scope>NUCLEOTIDE SEQUENCE [LARGE SCALE GENOMIC DNA]</scope>
    <source>
        <strain evidence="7 8">PL171</strain>
    </source>
</reference>
<dbReference type="STRING" id="765915.A0A1Y2HMH8"/>
<dbReference type="EMBL" id="MCFL01000020">
    <property type="protein sequence ID" value="ORZ35786.1"/>
    <property type="molecule type" value="Genomic_DNA"/>
</dbReference>
<keyword evidence="4 5" id="KW-0472">Membrane</keyword>
<keyword evidence="3 5" id="KW-1133">Transmembrane helix</keyword>
<dbReference type="Pfam" id="PF00324">
    <property type="entry name" value="AA_permease"/>
    <property type="match status" value="1"/>
</dbReference>
<evidence type="ECO:0000256" key="5">
    <source>
        <dbReference type="SAM" id="Phobius"/>
    </source>
</evidence>
<evidence type="ECO:0000313" key="7">
    <source>
        <dbReference type="EMBL" id="ORZ35786.1"/>
    </source>
</evidence>
<feature type="non-terminal residue" evidence="7">
    <location>
        <position position="437"/>
    </location>
</feature>
<evidence type="ECO:0000259" key="6">
    <source>
        <dbReference type="Pfam" id="PF00324"/>
    </source>
</evidence>
<feature type="transmembrane region" description="Helical" evidence="5">
    <location>
        <begin position="367"/>
        <end position="389"/>
    </location>
</feature>
<feature type="transmembrane region" description="Helical" evidence="5">
    <location>
        <begin position="38"/>
        <end position="57"/>
    </location>
</feature>
<dbReference type="GO" id="GO:0055085">
    <property type="term" value="P:transmembrane transport"/>
    <property type="evidence" value="ECO:0007669"/>
    <property type="project" value="InterPro"/>
</dbReference>
<feature type="transmembrane region" description="Helical" evidence="5">
    <location>
        <begin position="342"/>
        <end position="361"/>
    </location>
</feature>
<evidence type="ECO:0000256" key="3">
    <source>
        <dbReference type="ARBA" id="ARBA00022989"/>
    </source>
</evidence>
<feature type="transmembrane region" description="Helical" evidence="5">
    <location>
        <begin position="12"/>
        <end position="32"/>
    </location>
</feature>
<dbReference type="PANTHER" id="PTHR42770">
    <property type="entry name" value="AMINO ACID TRANSPORTER-RELATED"/>
    <property type="match status" value="1"/>
</dbReference>
<dbReference type="InterPro" id="IPR050367">
    <property type="entry name" value="APC_superfamily"/>
</dbReference>
<dbReference type="PANTHER" id="PTHR42770:SF7">
    <property type="entry name" value="MEMBRANE PROTEIN"/>
    <property type="match status" value="1"/>
</dbReference>
<protein>
    <submittedName>
        <fullName evidence="7">Amino acid permease/ SLC12A domain-containing protein</fullName>
    </submittedName>
</protein>
<name>A0A1Y2HMH8_9FUNG</name>
<sequence>RLRRELGIPGAVGLGLSSIIGTGVFVSIGLGAQIAGPGGVLVAIAIACFTATCNALNSAQLAAAYPVSGGTYEYAYRLLHPLVGFTAGWTFLCAKTASGASAAVGFASYLLSLSDGHLFKPDPRNNPASPPAYSLLLTIGLGLIVCLTTIVALGIRLSNRTNWGILSVTLSSLVFFSIAGLAHAHKLANPWQSVTNPDRAPLLNILEASGIMFVAFTGYGRVATLGDDVRQPRVTIPKAIVTTLIISGALYILVGAAAVLAAGSVLDLAPTPGIAPLAVVAMRAFTSVPPSVSGTILALGAMAAMAGVLLNLVLGLSRMILAMARRGDAPPVFAKVHAGNGSPIPAVLLMGVLLVLTVVVTRGEVKLAWTFSAVTVLIYYAICNVAAVCMPEEKRRFSKAWGYAGTIVCLGLAAFIDATTWMYAGIVIGAGLLWHVV</sequence>
<comment type="caution">
    <text evidence="7">The sequence shown here is derived from an EMBL/GenBank/DDBJ whole genome shotgun (WGS) entry which is preliminary data.</text>
</comment>
<feature type="transmembrane region" description="Helical" evidence="5">
    <location>
        <begin position="78"/>
        <end position="111"/>
    </location>
</feature>
<dbReference type="PIRSF" id="PIRSF006060">
    <property type="entry name" value="AA_transporter"/>
    <property type="match status" value="1"/>
</dbReference>
<feature type="transmembrane region" description="Helical" evidence="5">
    <location>
        <begin position="401"/>
        <end position="434"/>
    </location>
</feature>
<proteinExistence type="predicted"/>
<dbReference type="Proteomes" id="UP000193411">
    <property type="component" value="Unassembled WGS sequence"/>
</dbReference>
<accession>A0A1Y2HMH8</accession>
<feature type="non-terminal residue" evidence="7">
    <location>
        <position position="1"/>
    </location>
</feature>
<organism evidence="7 8">
    <name type="scientific">Catenaria anguillulae PL171</name>
    <dbReference type="NCBI Taxonomy" id="765915"/>
    <lineage>
        <taxon>Eukaryota</taxon>
        <taxon>Fungi</taxon>
        <taxon>Fungi incertae sedis</taxon>
        <taxon>Blastocladiomycota</taxon>
        <taxon>Blastocladiomycetes</taxon>
        <taxon>Blastocladiales</taxon>
        <taxon>Catenariaceae</taxon>
        <taxon>Catenaria</taxon>
    </lineage>
</organism>
<keyword evidence="2 5" id="KW-0812">Transmembrane</keyword>
<feature type="transmembrane region" description="Helical" evidence="5">
    <location>
        <begin position="131"/>
        <end position="155"/>
    </location>
</feature>
<feature type="transmembrane region" description="Helical" evidence="5">
    <location>
        <begin position="202"/>
        <end position="219"/>
    </location>
</feature>
<feature type="transmembrane region" description="Helical" evidence="5">
    <location>
        <begin position="162"/>
        <end position="182"/>
    </location>
</feature>
<keyword evidence="8" id="KW-1185">Reference proteome</keyword>